<keyword evidence="2" id="KW-1185">Reference proteome</keyword>
<reference evidence="1" key="1">
    <citation type="submission" date="2021-08" db="EMBL/GenBank/DDBJ databases">
        <title>The first chromosome-level gecko genome reveals the dynamic sex chromosomes of Neotropical dwarf geckos (Sphaerodactylidae: Sphaerodactylus).</title>
        <authorList>
            <person name="Pinto B.J."/>
            <person name="Keating S.E."/>
            <person name="Gamble T."/>
        </authorList>
    </citation>
    <scope>NUCLEOTIDE SEQUENCE</scope>
    <source>
        <strain evidence="1">TG3544</strain>
    </source>
</reference>
<proteinExistence type="predicted"/>
<name>A0ACB8G6A4_9SAUR</name>
<accession>A0ACB8G6A4</accession>
<gene>
    <name evidence="1" type="ORF">K3G42_033104</name>
</gene>
<dbReference type="EMBL" id="CM037615">
    <property type="protein sequence ID" value="KAH8015081.1"/>
    <property type="molecule type" value="Genomic_DNA"/>
</dbReference>
<comment type="caution">
    <text evidence="1">The sequence shown here is derived from an EMBL/GenBank/DDBJ whole genome shotgun (WGS) entry which is preliminary data.</text>
</comment>
<dbReference type="Proteomes" id="UP000827872">
    <property type="component" value="Linkage Group LG02"/>
</dbReference>
<evidence type="ECO:0000313" key="2">
    <source>
        <dbReference type="Proteomes" id="UP000827872"/>
    </source>
</evidence>
<sequence>MPVCLVHFLLWTPLPLNHNSSNPGFLDVNETQDVFTNRPHKAPFLLDGASVTYCKMSVSTQTGPLWGSPHSCWRFLHGYSLAPKIPALRCYKKPLGRRGTPPFSAIPLNLSSPPNVRETQQSQVSISDKIICEKSHFLRT</sequence>
<organism evidence="1 2">
    <name type="scientific">Sphaerodactylus townsendi</name>
    <dbReference type="NCBI Taxonomy" id="933632"/>
    <lineage>
        <taxon>Eukaryota</taxon>
        <taxon>Metazoa</taxon>
        <taxon>Chordata</taxon>
        <taxon>Craniata</taxon>
        <taxon>Vertebrata</taxon>
        <taxon>Euteleostomi</taxon>
        <taxon>Lepidosauria</taxon>
        <taxon>Squamata</taxon>
        <taxon>Bifurcata</taxon>
        <taxon>Gekkota</taxon>
        <taxon>Sphaerodactylidae</taxon>
        <taxon>Sphaerodactylus</taxon>
    </lineage>
</organism>
<evidence type="ECO:0000313" key="1">
    <source>
        <dbReference type="EMBL" id="KAH8015081.1"/>
    </source>
</evidence>
<protein>
    <submittedName>
        <fullName evidence="1">Uncharacterized protein</fullName>
    </submittedName>
</protein>